<comment type="caution">
    <text evidence="2">The sequence shown here is derived from an EMBL/GenBank/DDBJ whole genome shotgun (WGS) entry which is preliminary data.</text>
</comment>
<feature type="region of interest" description="Disordered" evidence="1">
    <location>
        <begin position="143"/>
        <end position="182"/>
    </location>
</feature>
<feature type="compositionally biased region" description="Basic and acidic residues" evidence="1">
    <location>
        <begin position="165"/>
        <end position="182"/>
    </location>
</feature>
<dbReference type="InterPro" id="IPR009057">
    <property type="entry name" value="Homeodomain-like_sf"/>
</dbReference>
<feature type="compositionally biased region" description="Basic residues" evidence="1">
    <location>
        <begin position="143"/>
        <end position="154"/>
    </location>
</feature>
<gene>
    <name evidence="2" type="ORF">J0895_13430</name>
</gene>
<accession>A0ABS3FU05</accession>
<dbReference type="Pfam" id="PF13565">
    <property type="entry name" value="HTH_32"/>
    <property type="match status" value="1"/>
</dbReference>
<name>A0ABS3FU05_9CYAN</name>
<organism evidence="2 3">
    <name type="scientific">Phormidium pseudopriestleyi FRX01</name>
    <dbReference type="NCBI Taxonomy" id="1759528"/>
    <lineage>
        <taxon>Bacteria</taxon>
        <taxon>Bacillati</taxon>
        <taxon>Cyanobacteriota</taxon>
        <taxon>Cyanophyceae</taxon>
        <taxon>Oscillatoriophycideae</taxon>
        <taxon>Oscillatoriales</taxon>
        <taxon>Oscillatoriaceae</taxon>
        <taxon>Phormidium</taxon>
    </lineage>
</organism>
<dbReference type="RefSeq" id="WP_207088591.1">
    <property type="nucleotide sequence ID" value="NZ_JAFLQW010000357.1"/>
</dbReference>
<dbReference type="Proteomes" id="UP000664844">
    <property type="component" value="Unassembled WGS sequence"/>
</dbReference>
<protein>
    <submittedName>
        <fullName evidence="2">Helix-turn-helix domain-containing protein</fullName>
    </submittedName>
</protein>
<keyword evidence="3" id="KW-1185">Reference proteome</keyword>
<reference evidence="2 3" key="1">
    <citation type="submission" date="2021-03" db="EMBL/GenBank/DDBJ databases">
        <title>Metabolic Capacity of the Antarctic Cyanobacterium Phormidium pseudopriestleyi that Sustains Oxygenic Photosynthesis in the Presence of Hydrogen Sulfide.</title>
        <authorList>
            <person name="Lumian J.E."/>
            <person name="Jungblut A.D."/>
            <person name="Dillon M.L."/>
            <person name="Hawes I."/>
            <person name="Doran P.T."/>
            <person name="Mackey T.J."/>
            <person name="Dick G.J."/>
            <person name="Grettenberger C.L."/>
            <person name="Sumner D.Y."/>
        </authorList>
    </citation>
    <scope>NUCLEOTIDE SEQUENCE [LARGE SCALE GENOMIC DNA]</scope>
    <source>
        <strain evidence="2 3">FRX01</strain>
    </source>
</reference>
<evidence type="ECO:0000256" key="1">
    <source>
        <dbReference type="SAM" id="MobiDB-lite"/>
    </source>
</evidence>
<dbReference type="SUPFAM" id="SSF46689">
    <property type="entry name" value="Homeodomain-like"/>
    <property type="match status" value="1"/>
</dbReference>
<evidence type="ECO:0000313" key="2">
    <source>
        <dbReference type="EMBL" id="MBO0350096.1"/>
    </source>
</evidence>
<evidence type="ECO:0000313" key="3">
    <source>
        <dbReference type="Proteomes" id="UP000664844"/>
    </source>
</evidence>
<dbReference type="EMBL" id="JAFLQW010000357">
    <property type="protein sequence ID" value="MBO0350096.1"/>
    <property type="molecule type" value="Genomic_DNA"/>
</dbReference>
<proteinExistence type="predicted"/>
<sequence>MARTLNLEIQESSEELKHLLDKQTSVQMKERLQALYLLKTGTLSTLQELSSVLVRDPSTIYRWFQKYKQAGLEGLLKPYKSPGKTTTIPSAAMGKLKQYLEEYEGFTSYGEIQTWLKEECGVDVSYHVVYRAVYLKLNTKIKGSKPKKRVKKKSGKVEPSQFTEKSTEVEWGSEEKSRLSSL</sequence>